<protein>
    <submittedName>
        <fullName evidence="1">Uncharacterized protein</fullName>
    </submittedName>
</protein>
<proteinExistence type="predicted"/>
<dbReference type="Proteomes" id="UP000821865">
    <property type="component" value="Chromosome 3"/>
</dbReference>
<accession>A0ACB8D210</accession>
<sequence length="170" mass="19506">MAASQESMADLSGSLIERFLDAVQQHPCVYDTKRLDYRDSGRKLNAWERIRLDSGLSTVEECHKLWKRLRDRYTRELKAIESAQRSGSGYVSRRAWEFAESMAFYKECGRPRKRALGHGSEAMEERVRRQQRDGGGGVEVTGLHEYAKNNEFSRWIGGSSERRGMEGPEA</sequence>
<name>A0ACB8D210_DERSI</name>
<evidence type="ECO:0000313" key="1">
    <source>
        <dbReference type="EMBL" id="KAH7958560.1"/>
    </source>
</evidence>
<dbReference type="EMBL" id="CM023472">
    <property type="protein sequence ID" value="KAH7958560.1"/>
    <property type="molecule type" value="Genomic_DNA"/>
</dbReference>
<evidence type="ECO:0000313" key="2">
    <source>
        <dbReference type="Proteomes" id="UP000821865"/>
    </source>
</evidence>
<keyword evidence="2" id="KW-1185">Reference proteome</keyword>
<reference evidence="1" key="1">
    <citation type="submission" date="2020-05" db="EMBL/GenBank/DDBJ databases">
        <title>Large-scale comparative analyses of tick genomes elucidate their genetic diversity and vector capacities.</title>
        <authorList>
            <person name="Jia N."/>
            <person name="Wang J."/>
            <person name="Shi W."/>
            <person name="Du L."/>
            <person name="Sun Y."/>
            <person name="Zhan W."/>
            <person name="Jiang J."/>
            <person name="Wang Q."/>
            <person name="Zhang B."/>
            <person name="Ji P."/>
            <person name="Sakyi L.B."/>
            <person name="Cui X."/>
            <person name="Yuan T."/>
            <person name="Jiang B."/>
            <person name="Yang W."/>
            <person name="Lam T.T.-Y."/>
            <person name="Chang Q."/>
            <person name="Ding S."/>
            <person name="Wang X."/>
            <person name="Zhu J."/>
            <person name="Ruan X."/>
            <person name="Zhao L."/>
            <person name="Wei J."/>
            <person name="Que T."/>
            <person name="Du C."/>
            <person name="Cheng J."/>
            <person name="Dai P."/>
            <person name="Han X."/>
            <person name="Huang E."/>
            <person name="Gao Y."/>
            <person name="Liu J."/>
            <person name="Shao H."/>
            <person name="Ye R."/>
            <person name="Li L."/>
            <person name="Wei W."/>
            <person name="Wang X."/>
            <person name="Wang C."/>
            <person name="Yang T."/>
            <person name="Huo Q."/>
            <person name="Li W."/>
            <person name="Guo W."/>
            <person name="Chen H."/>
            <person name="Zhou L."/>
            <person name="Ni X."/>
            <person name="Tian J."/>
            <person name="Zhou Y."/>
            <person name="Sheng Y."/>
            <person name="Liu T."/>
            <person name="Pan Y."/>
            <person name="Xia L."/>
            <person name="Li J."/>
            <person name="Zhao F."/>
            <person name="Cao W."/>
        </authorList>
    </citation>
    <scope>NUCLEOTIDE SEQUENCE</scope>
    <source>
        <strain evidence="1">Dsil-2018</strain>
    </source>
</reference>
<organism evidence="1 2">
    <name type="scientific">Dermacentor silvarum</name>
    <name type="common">Tick</name>
    <dbReference type="NCBI Taxonomy" id="543639"/>
    <lineage>
        <taxon>Eukaryota</taxon>
        <taxon>Metazoa</taxon>
        <taxon>Ecdysozoa</taxon>
        <taxon>Arthropoda</taxon>
        <taxon>Chelicerata</taxon>
        <taxon>Arachnida</taxon>
        <taxon>Acari</taxon>
        <taxon>Parasitiformes</taxon>
        <taxon>Ixodida</taxon>
        <taxon>Ixodoidea</taxon>
        <taxon>Ixodidae</taxon>
        <taxon>Rhipicephalinae</taxon>
        <taxon>Dermacentor</taxon>
    </lineage>
</organism>
<gene>
    <name evidence="1" type="ORF">HPB49_002628</name>
</gene>
<comment type="caution">
    <text evidence="1">The sequence shown here is derived from an EMBL/GenBank/DDBJ whole genome shotgun (WGS) entry which is preliminary data.</text>
</comment>